<accession>A0A3R7YQC6</accession>
<sequence>MMELIVSDTRQFDDDTETDALRLMQTQPSFPHLLVLPPQDDPTCVMNRFEHFAKDLTTILPADVHGTMLPIPPLHSLRHAWVGILRCLRSIQYTVESGFNDASYQSKCDILLPPLALAYLSLRTFLHLDNNALDQADKATQVDAVEKWQVFQRLCGLGSDLQMLAGPQALMKRDKRVAVNGTVCLLLRVISCGFFLVF</sequence>
<evidence type="ECO:0000313" key="2">
    <source>
        <dbReference type="Proteomes" id="UP000284702"/>
    </source>
</evidence>
<proteinExistence type="predicted"/>
<evidence type="ECO:0000313" key="1">
    <source>
        <dbReference type="EMBL" id="RQM25753.1"/>
    </source>
</evidence>
<organism evidence="1 2">
    <name type="scientific">Aphanomyces astaci</name>
    <name type="common">Crayfish plague agent</name>
    <dbReference type="NCBI Taxonomy" id="112090"/>
    <lineage>
        <taxon>Eukaryota</taxon>
        <taxon>Sar</taxon>
        <taxon>Stramenopiles</taxon>
        <taxon>Oomycota</taxon>
        <taxon>Saprolegniomycetes</taxon>
        <taxon>Saprolegniales</taxon>
        <taxon>Verrucalvaceae</taxon>
        <taxon>Aphanomyces</taxon>
    </lineage>
</organism>
<dbReference type="AlphaFoldDB" id="A0A3R7YQC6"/>
<gene>
    <name evidence="1" type="ORF">B5M09_003592</name>
</gene>
<keyword evidence="2" id="KW-1185">Reference proteome</keyword>
<dbReference type="VEuPathDB" id="FungiDB:H257_00419"/>
<reference evidence="1" key="1">
    <citation type="submission" date="2018-07" db="EMBL/GenBank/DDBJ databases">
        <title>Annotation of Aphanomyces astaci genome assembly.</title>
        <authorList>
            <person name="Studholme D.J."/>
        </authorList>
    </citation>
    <scope>NUCLEOTIDE SEQUENCE [LARGE SCALE GENOMIC DNA]</scope>
    <source>
        <strain evidence="1">Pc</strain>
    </source>
</reference>
<dbReference type="EMBL" id="MZMZ02002456">
    <property type="protein sequence ID" value="RQM25753.1"/>
    <property type="molecule type" value="Genomic_DNA"/>
</dbReference>
<dbReference type="Proteomes" id="UP000284702">
    <property type="component" value="Unassembled WGS sequence"/>
</dbReference>
<protein>
    <submittedName>
        <fullName evidence="1">Uncharacterized protein</fullName>
    </submittedName>
</protein>
<comment type="caution">
    <text evidence="1">The sequence shown here is derived from an EMBL/GenBank/DDBJ whole genome shotgun (WGS) entry which is preliminary data.</text>
</comment>
<name>A0A3R7YQC6_APHAT</name>